<name>A0ABX8DV87_9PSED</name>
<evidence type="ECO:0000313" key="1">
    <source>
        <dbReference type="EMBL" id="QVL20225.1"/>
    </source>
</evidence>
<dbReference type="EMBL" id="CP074676">
    <property type="protein sequence ID" value="QVL20225.1"/>
    <property type="molecule type" value="Genomic_DNA"/>
</dbReference>
<sequence length="319" mass="32722">MIWVSPELFLPACQGHNSRIRKSTLPAAAGFLLPGEFMPWYREGKVAIAAGQTTVTGTGTNFAANSRVGDAFQGPDGRWYEVTNIASGTVLSIYPAYQGATISSGTYGLAPMQGYVKESADRLRQIVEQFGSTLAVLGVATTAPKLRENIGAAARGANSDITSLTGMTTALSVAQGGTGGSTQATARAGLGLKAAATADIVGTVSQSGGVPTGAIFEKGSNANGRYVKYADGTATAEMTVTTTSFSPVAGLHVSNDIGAPTPVTFIAGSAVLSGNDALNNSFLVAGRVEPNNISVKAYFTSSPGVPVRTINIVVQGRWY</sequence>
<keyword evidence="2" id="KW-1185">Reference proteome</keyword>
<evidence type="ECO:0008006" key="3">
    <source>
        <dbReference type="Google" id="ProtNLM"/>
    </source>
</evidence>
<dbReference type="GeneID" id="87479875"/>
<accession>A0ABX8DV87</accession>
<proteinExistence type="predicted"/>
<dbReference type="Proteomes" id="UP000678154">
    <property type="component" value="Chromosome"/>
</dbReference>
<evidence type="ECO:0000313" key="2">
    <source>
        <dbReference type="Proteomes" id="UP000678154"/>
    </source>
</evidence>
<dbReference type="RefSeq" id="WP_213607075.1">
    <property type="nucleotide sequence ID" value="NZ_CP074676.1"/>
</dbReference>
<organism evidence="1 2">
    <name type="scientific">Pseudomonas qingdaonensis</name>
    <dbReference type="NCBI Taxonomy" id="2056231"/>
    <lineage>
        <taxon>Bacteria</taxon>
        <taxon>Pseudomonadati</taxon>
        <taxon>Pseudomonadota</taxon>
        <taxon>Gammaproteobacteria</taxon>
        <taxon>Pseudomonadales</taxon>
        <taxon>Pseudomonadaceae</taxon>
        <taxon>Pseudomonas</taxon>
    </lineage>
</organism>
<gene>
    <name evidence="1" type="ORF">KH389_06450</name>
</gene>
<protein>
    <recommendedName>
        <fullName evidence="3">Phage tail fibre repeat-containing protein</fullName>
    </recommendedName>
</protein>
<reference evidence="1 2" key="1">
    <citation type="journal article" date="2016" name="J. Hazard. Mater.">
        <title>A newly isolated Pseudomonas putida S-1 strain for batch-mode-propanethiol degradation and continuous treatment of propanethiol-containing waste gas.</title>
        <authorList>
            <person name="Chen D.Z."/>
            <person name="Sun Y.M."/>
            <person name="Han L.M."/>
            <person name="Chen J."/>
            <person name="Ye J.X."/>
            <person name="Chen J.M."/>
        </authorList>
    </citation>
    <scope>NUCLEOTIDE SEQUENCE [LARGE SCALE GENOMIC DNA]</scope>
    <source>
        <strain evidence="1 2">S-1</strain>
    </source>
</reference>